<dbReference type="Pfam" id="PF23237">
    <property type="entry name" value="HYR_4C"/>
    <property type="match status" value="2"/>
</dbReference>
<comment type="caution">
    <text evidence="4">The sequence shown here is derived from an EMBL/GenBank/DDBJ whole genome shotgun (WGS) entry which is preliminary data.</text>
</comment>
<dbReference type="InterPro" id="IPR013783">
    <property type="entry name" value="Ig-like_fold"/>
</dbReference>
<evidence type="ECO:0000256" key="1">
    <source>
        <dbReference type="ARBA" id="ARBA00022737"/>
    </source>
</evidence>
<organism evidence="4 5">
    <name type="scientific">Winogradskyella aurantia</name>
    <dbReference type="NCBI Taxonomy" id="1915063"/>
    <lineage>
        <taxon>Bacteria</taxon>
        <taxon>Pseudomonadati</taxon>
        <taxon>Bacteroidota</taxon>
        <taxon>Flavobacteriia</taxon>
        <taxon>Flavobacteriales</taxon>
        <taxon>Flavobacteriaceae</taxon>
        <taxon>Winogradskyella</taxon>
    </lineage>
</organism>
<sequence length="818" mass="87330">ADNCSTGLEATFADTVADGACANESVITRTWTLTDGCDNTTTLVQTITVEDNTAPIIACPTDITVSADLGQPSAVVSISLPTLSDNCNGDLTYTNDYTNTEDASGTYNIGTTTVTYTATDACGNTSECTFTVTVIENEAPEINCPPTITVSCIDTVSAPYANYNEFVNSGGSASDNSGIDESSFELVSESSDGNSCPETISRTYRISDNQGNFSECTQLIVVNDEIDPVLVVPADDIVECSAIPELGTPIATDNCDSDVDIIYDGEIRTDGPCNNTYTLTRTWTATDDCGNTHSVSQTITVEDNTAPTFTVPADITVECDVDVNDLSITGDVTDEADNCSTGLEATFADTVAAGACANESVITRTWTLTDGCDNTTTLVQTITVEDNTAPTFTVPADITVECDVDVNDLSITGDVTDEADNCSTGLEATFADTVAAGACANESVITRTWTLTDGCDNTTTLVQTITVEDNTAPVFNEDLPADVTVECNNVPEAAVITASDNCDATVEVVFAEEITEGSCVGDYLITRTWTTIDSCNNQSSHSQIITVQDLTSPTLVTPFDENITIACDDIPEIPNLVFEDSCSNNISVEFNEVSTQISDLEDYEITRTWTVIDDCGNVSVFTQNITVELSNVINAFDSNRCILDEEFDLFDLLTGDFDMNGTWTVVNGVATLNNGSFFDPSTVDIGVYTFMYAITDGPCPNEVQVNVTIDDDCVVLACGLEDVVVSKTVTANGDDINDFFTVSGIEDCGFVIELQIFNRWGAKIYQSNNYQNDWNGFTNRSSVGSSGEVPTGTYYYVINLRNSGLEPIVGPIYVATNK</sequence>
<feature type="non-terminal residue" evidence="4">
    <location>
        <position position="1"/>
    </location>
</feature>
<dbReference type="Pfam" id="PF02494">
    <property type="entry name" value="HYR"/>
    <property type="match status" value="1"/>
</dbReference>
<dbReference type="RefSeq" id="WP_133085511.1">
    <property type="nucleotide sequence ID" value="NZ_NGJN01000009.1"/>
</dbReference>
<dbReference type="Gene3D" id="2.60.40.10">
    <property type="entry name" value="Immunoglobulins"/>
    <property type="match status" value="2"/>
</dbReference>
<evidence type="ECO:0000259" key="3">
    <source>
        <dbReference type="PROSITE" id="PS50825"/>
    </source>
</evidence>
<dbReference type="Pfam" id="PF13585">
    <property type="entry name" value="CHU_C"/>
    <property type="match status" value="1"/>
</dbReference>
<accession>A0A265UMV8</accession>
<keyword evidence="5" id="KW-1185">Reference proteome</keyword>
<protein>
    <recommendedName>
        <fullName evidence="3">HYR domain-containing protein</fullName>
    </recommendedName>
</protein>
<dbReference type="OrthoDB" id="599464at2"/>
<dbReference type="PANTHER" id="PTHR24273">
    <property type="entry name" value="FI04643P-RELATED"/>
    <property type="match status" value="1"/>
</dbReference>
<dbReference type="Proteomes" id="UP000216840">
    <property type="component" value="Unassembled WGS sequence"/>
</dbReference>
<evidence type="ECO:0000313" key="4">
    <source>
        <dbReference type="EMBL" id="OZV66641.1"/>
    </source>
</evidence>
<dbReference type="PROSITE" id="PS50825">
    <property type="entry name" value="HYR"/>
    <property type="match status" value="1"/>
</dbReference>
<feature type="domain" description="HYR" evidence="3">
    <location>
        <begin position="50"/>
        <end position="136"/>
    </location>
</feature>
<feature type="region of interest" description="Disordered" evidence="2">
    <location>
        <begin position="172"/>
        <end position="191"/>
    </location>
</feature>
<gene>
    <name evidence="4" type="ORF">CA834_14215</name>
</gene>
<dbReference type="InterPro" id="IPR026341">
    <property type="entry name" value="T9SS_type_B"/>
</dbReference>
<name>A0A265UMV8_9FLAO</name>
<proteinExistence type="predicted"/>
<keyword evidence="1" id="KW-0677">Repeat</keyword>
<evidence type="ECO:0000313" key="5">
    <source>
        <dbReference type="Proteomes" id="UP000216840"/>
    </source>
</evidence>
<reference evidence="4 5" key="1">
    <citation type="submission" date="2017-05" db="EMBL/GenBank/DDBJ databases">
        <title>The draft genome sequence of Idiomarina salinarum WNB302.</title>
        <authorList>
            <person name="Sun Y."/>
            <person name="Chen B."/>
            <person name="Du Z."/>
        </authorList>
    </citation>
    <scope>NUCLEOTIDE SEQUENCE [LARGE SCALE GENOMIC DNA]</scope>
    <source>
        <strain evidence="4 5">WNB302</strain>
    </source>
</reference>
<dbReference type="EMBL" id="NGJN01000009">
    <property type="protein sequence ID" value="OZV66641.1"/>
    <property type="molecule type" value="Genomic_DNA"/>
</dbReference>
<dbReference type="InterPro" id="IPR003410">
    <property type="entry name" value="HYR_dom"/>
</dbReference>
<dbReference type="InterPro" id="IPR057078">
    <property type="entry name" value="HYR-4C"/>
</dbReference>
<dbReference type="NCBIfam" id="TIGR04131">
    <property type="entry name" value="Bac_Flav_CTERM"/>
    <property type="match status" value="1"/>
</dbReference>
<dbReference type="AlphaFoldDB" id="A0A265UMV8"/>
<dbReference type="PANTHER" id="PTHR24273:SF32">
    <property type="entry name" value="HYALIN"/>
    <property type="match status" value="1"/>
</dbReference>
<evidence type="ECO:0000256" key="2">
    <source>
        <dbReference type="SAM" id="MobiDB-lite"/>
    </source>
</evidence>